<reference evidence="1" key="1">
    <citation type="journal article" date="2015" name="Nature">
        <title>Complex archaea that bridge the gap between prokaryotes and eukaryotes.</title>
        <authorList>
            <person name="Spang A."/>
            <person name="Saw J.H."/>
            <person name="Jorgensen S.L."/>
            <person name="Zaremba-Niedzwiedzka K."/>
            <person name="Martijn J."/>
            <person name="Lind A.E."/>
            <person name="van Eijk R."/>
            <person name="Schleper C."/>
            <person name="Guy L."/>
            <person name="Ettema T.J."/>
        </authorList>
    </citation>
    <scope>NUCLEOTIDE SEQUENCE</scope>
</reference>
<feature type="non-terminal residue" evidence="1">
    <location>
        <position position="1"/>
    </location>
</feature>
<sequence length="94" mass="10636">LKLCKGIDTFKVTGCQADNCQYRPRISTNGCLMEPSIAEYTSIPFNKMCLPGMCKSQSVLTNPMRNPPPPPEYGMKYSNTYDPILYEYGSSYLY</sequence>
<protein>
    <submittedName>
        <fullName evidence="1">Uncharacterized protein</fullName>
    </submittedName>
</protein>
<evidence type="ECO:0000313" key="1">
    <source>
        <dbReference type="EMBL" id="KKL94088.1"/>
    </source>
</evidence>
<name>A0A0F9G5T9_9ZZZZ</name>
<gene>
    <name evidence="1" type="ORF">LCGC14_1868200</name>
</gene>
<proteinExistence type="predicted"/>
<dbReference type="AlphaFoldDB" id="A0A0F9G5T9"/>
<dbReference type="EMBL" id="LAZR01019018">
    <property type="protein sequence ID" value="KKL94088.1"/>
    <property type="molecule type" value="Genomic_DNA"/>
</dbReference>
<comment type="caution">
    <text evidence="1">The sequence shown here is derived from an EMBL/GenBank/DDBJ whole genome shotgun (WGS) entry which is preliminary data.</text>
</comment>
<accession>A0A0F9G5T9</accession>
<organism evidence="1">
    <name type="scientific">marine sediment metagenome</name>
    <dbReference type="NCBI Taxonomy" id="412755"/>
    <lineage>
        <taxon>unclassified sequences</taxon>
        <taxon>metagenomes</taxon>
        <taxon>ecological metagenomes</taxon>
    </lineage>
</organism>